<dbReference type="InterPro" id="IPR051475">
    <property type="entry name" value="Diverse_Ion_Transporter"/>
</dbReference>
<keyword evidence="1" id="KW-0472">Membrane</keyword>
<dbReference type="GO" id="GO:0016020">
    <property type="term" value="C:membrane"/>
    <property type="evidence" value="ECO:0007669"/>
    <property type="project" value="UniProtKB-SubCell"/>
</dbReference>
<organism evidence="2">
    <name type="scientific">marine sediment metagenome</name>
    <dbReference type="NCBI Taxonomy" id="412755"/>
    <lineage>
        <taxon>unclassified sequences</taxon>
        <taxon>metagenomes</taxon>
        <taxon>ecological metagenomes</taxon>
    </lineage>
</organism>
<feature type="transmembrane region" description="Helical" evidence="1">
    <location>
        <begin position="115"/>
        <end position="145"/>
    </location>
</feature>
<accession>X1LQT0</accession>
<dbReference type="PANTHER" id="PTHR43568:SF1">
    <property type="entry name" value="P PROTEIN"/>
    <property type="match status" value="1"/>
</dbReference>
<proteinExistence type="predicted"/>
<keyword evidence="1" id="KW-0812">Transmembrane</keyword>
<comment type="caution">
    <text evidence="2">The sequence shown here is derived from an EMBL/GenBank/DDBJ whole genome shotgun (WGS) entry which is preliminary data.</text>
</comment>
<sequence>FPILTLTYMVCAFLFYQFKFRKMYAGSAIDNTALGEMSLTNPMKYIKNKKFAVVVLGVFLATILGMALRQFTGLYLGFIALTGMIVLVLIMEIFQKKLEGPNFETVIDELDMRTLFFYVTLFALVGGIDHVGIIKMIAGAMAPYIQSDLILSSDL</sequence>
<feature type="non-terminal residue" evidence="2">
    <location>
        <position position="1"/>
    </location>
</feature>
<evidence type="ECO:0000313" key="2">
    <source>
        <dbReference type="EMBL" id="GAI21732.1"/>
    </source>
</evidence>
<dbReference type="EMBL" id="BARV01021272">
    <property type="protein sequence ID" value="GAI21732.1"/>
    <property type="molecule type" value="Genomic_DNA"/>
</dbReference>
<name>X1LQT0_9ZZZZ</name>
<dbReference type="GO" id="GO:0055085">
    <property type="term" value="P:transmembrane transport"/>
    <property type="evidence" value="ECO:0007669"/>
    <property type="project" value="InterPro"/>
</dbReference>
<evidence type="ECO:0008006" key="3">
    <source>
        <dbReference type="Google" id="ProtNLM"/>
    </source>
</evidence>
<reference evidence="2" key="1">
    <citation type="journal article" date="2014" name="Front. Microbiol.">
        <title>High frequency of phylogenetically diverse reductive dehalogenase-homologous genes in deep subseafloor sedimentary metagenomes.</title>
        <authorList>
            <person name="Kawai M."/>
            <person name="Futagami T."/>
            <person name="Toyoda A."/>
            <person name="Takaki Y."/>
            <person name="Nishi S."/>
            <person name="Hori S."/>
            <person name="Arai W."/>
            <person name="Tsubouchi T."/>
            <person name="Morono Y."/>
            <person name="Uchiyama I."/>
            <person name="Ito T."/>
            <person name="Fujiyama A."/>
            <person name="Inagaki F."/>
            <person name="Takami H."/>
        </authorList>
    </citation>
    <scope>NUCLEOTIDE SEQUENCE</scope>
    <source>
        <strain evidence="2">Expedition CK06-06</strain>
    </source>
</reference>
<gene>
    <name evidence="2" type="ORF">S06H3_35277</name>
</gene>
<dbReference type="PANTHER" id="PTHR43568">
    <property type="entry name" value="P PROTEIN"/>
    <property type="match status" value="1"/>
</dbReference>
<feature type="transmembrane region" description="Helical" evidence="1">
    <location>
        <begin position="51"/>
        <end position="68"/>
    </location>
</feature>
<feature type="transmembrane region" description="Helical" evidence="1">
    <location>
        <begin position="74"/>
        <end position="94"/>
    </location>
</feature>
<dbReference type="AlphaFoldDB" id="X1LQT0"/>
<evidence type="ECO:0000256" key="1">
    <source>
        <dbReference type="SAM" id="Phobius"/>
    </source>
</evidence>
<keyword evidence="1" id="KW-1133">Transmembrane helix</keyword>
<protein>
    <recommendedName>
        <fullName evidence="3">Citrate transporter-like domain-containing protein</fullName>
    </recommendedName>
</protein>